<evidence type="ECO:0000256" key="1">
    <source>
        <dbReference type="SAM" id="Phobius"/>
    </source>
</evidence>
<name>A0A9N9ER70_9GLOM</name>
<proteinExistence type="predicted"/>
<keyword evidence="1" id="KW-0812">Transmembrane</keyword>
<sequence length="286" mass="32591">MAEASSSSISRDSESKLEDISVQINSNISVFTQLPTLNGIYLLLENYFNLFVAVFFNFFYSTSKMSEPKFEDISVQINSDPPILIQLPINKTLNEIRRLLAVEPNIRMDLKMGFMTPFVRIMQKNECQYLLSKILDDNNLKIIGEQEPDWENIKKICKLEYGVDFSEKGPESAEKKAFDITKFHLRKLERPDIIDEMIVCQTEIDKICVKNLVAKSQITANLLWSSSISATLGGSRETENHVYIGNSITYRTSKRIKATISYSESEVKPTEEFIKAVDDALASDNQ</sequence>
<gene>
    <name evidence="2" type="ORF">AGERDE_LOCUS12850</name>
</gene>
<dbReference type="OrthoDB" id="2323167at2759"/>
<comment type="caution">
    <text evidence="2">The sequence shown here is derived from an EMBL/GenBank/DDBJ whole genome shotgun (WGS) entry which is preliminary data.</text>
</comment>
<feature type="transmembrane region" description="Helical" evidence="1">
    <location>
        <begin position="40"/>
        <end position="60"/>
    </location>
</feature>
<evidence type="ECO:0000313" key="2">
    <source>
        <dbReference type="EMBL" id="CAG8685289.1"/>
    </source>
</evidence>
<keyword evidence="1" id="KW-1133">Transmembrane helix</keyword>
<feature type="non-terminal residue" evidence="2">
    <location>
        <position position="1"/>
    </location>
</feature>
<reference evidence="2" key="1">
    <citation type="submission" date="2021-06" db="EMBL/GenBank/DDBJ databases">
        <authorList>
            <person name="Kallberg Y."/>
            <person name="Tangrot J."/>
            <person name="Rosling A."/>
        </authorList>
    </citation>
    <scope>NUCLEOTIDE SEQUENCE</scope>
    <source>
        <strain evidence="2">MT106</strain>
    </source>
</reference>
<organism evidence="2 3">
    <name type="scientific">Ambispora gerdemannii</name>
    <dbReference type="NCBI Taxonomy" id="144530"/>
    <lineage>
        <taxon>Eukaryota</taxon>
        <taxon>Fungi</taxon>
        <taxon>Fungi incertae sedis</taxon>
        <taxon>Mucoromycota</taxon>
        <taxon>Glomeromycotina</taxon>
        <taxon>Glomeromycetes</taxon>
        <taxon>Archaeosporales</taxon>
        <taxon>Ambisporaceae</taxon>
        <taxon>Ambispora</taxon>
    </lineage>
</organism>
<evidence type="ECO:0000313" key="3">
    <source>
        <dbReference type="Proteomes" id="UP000789831"/>
    </source>
</evidence>
<keyword evidence="3" id="KW-1185">Reference proteome</keyword>
<protein>
    <submittedName>
        <fullName evidence="2">5307_t:CDS:1</fullName>
    </submittedName>
</protein>
<dbReference type="Proteomes" id="UP000789831">
    <property type="component" value="Unassembled WGS sequence"/>
</dbReference>
<dbReference type="EMBL" id="CAJVPL010011856">
    <property type="protein sequence ID" value="CAG8685289.1"/>
    <property type="molecule type" value="Genomic_DNA"/>
</dbReference>
<accession>A0A9N9ER70</accession>
<dbReference type="AlphaFoldDB" id="A0A9N9ER70"/>
<keyword evidence="1" id="KW-0472">Membrane</keyword>